<reference evidence="2" key="2">
    <citation type="submission" date="2020-05" db="UniProtKB">
        <authorList>
            <consortium name="EnsemblMetazoa"/>
        </authorList>
    </citation>
    <scope>IDENTIFICATION</scope>
    <source>
        <strain evidence="2">FAR1</strain>
    </source>
</reference>
<dbReference type="Pfam" id="PF01133">
    <property type="entry name" value="ER"/>
    <property type="match status" value="1"/>
</dbReference>
<dbReference type="InterPro" id="IPR000781">
    <property type="entry name" value="ERH"/>
</dbReference>
<proteinExistence type="inferred from homology"/>
<dbReference type="InterPro" id="IPR035912">
    <property type="entry name" value="EHR_sf"/>
</dbReference>
<dbReference type="EMBL" id="AXCN02000083">
    <property type="status" value="NOT_ANNOTATED_CDS"/>
    <property type="molecule type" value="Genomic_DNA"/>
</dbReference>
<name>A0A182QJV6_9DIPT</name>
<dbReference type="Gene3D" id="3.30.2260.10">
    <property type="entry name" value="Enhancer of rudimentary"/>
    <property type="match status" value="1"/>
</dbReference>
<keyword evidence="3" id="KW-1185">Reference proteome</keyword>
<dbReference type="AlphaFoldDB" id="A0A182QJV6"/>
<evidence type="ECO:0000313" key="3">
    <source>
        <dbReference type="Proteomes" id="UP000075886"/>
    </source>
</evidence>
<evidence type="ECO:0008006" key="4">
    <source>
        <dbReference type="Google" id="ProtNLM"/>
    </source>
</evidence>
<dbReference type="Proteomes" id="UP000075886">
    <property type="component" value="Unassembled WGS sequence"/>
</dbReference>
<protein>
    <recommendedName>
        <fullName evidence="4">Enhancer of rudimentary homolog</fullName>
    </recommendedName>
</protein>
<dbReference type="STRING" id="69004.A0A182QJV6"/>
<dbReference type="PANTHER" id="PTHR12373">
    <property type="entry name" value="ENHANCER OF RUDIMENTARY ERH"/>
    <property type="match status" value="1"/>
</dbReference>
<accession>A0A182QJV6</accession>
<dbReference type="EnsemblMetazoa" id="AFAF011736-RA">
    <property type="protein sequence ID" value="AFAF011736-PA"/>
    <property type="gene ID" value="AFAF011736"/>
</dbReference>
<dbReference type="VEuPathDB" id="VectorBase:AFAF011736"/>
<dbReference type="SUPFAM" id="SSF143875">
    <property type="entry name" value="ERH-like"/>
    <property type="match status" value="1"/>
</dbReference>
<evidence type="ECO:0000256" key="1">
    <source>
        <dbReference type="ARBA" id="ARBA00007491"/>
    </source>
</evidence>
<comment type="similarity">
    <text evidence="1">Belongs to the E(R) family.</text>
</comment>
<sequence length="129" mass="14869">MSHVILFVQSGAHPNTRTFCDYETIHDFLDHVCTVYENVLRQGNPHKDTITYNMEQLFGFIDEITNGGRRRSDVVPHRHKGQFFGLFIFYFPVRFTVTARGIGSARDGVVKERRVIAVDDHDLASRGER</sequence>
<organism evidence="2 3">
    <name type="scientific">Anopheles farauti</name>
    <dbReference type="NCBI Taxonomy" id="69004"/>
    <lineage>
        <taxon>Eukaryota</taxon>
        <taxon>Metazoa</taxon>
        <taxon>Ecdysozoa</taxon>
        <taxon>Arthropoda</taxon>
        <taxon>Hexapoda</taxon>
        <taxon>Insecta</taxon>
        <taxon>Pterygota</taxon>
        <taxon>Neoptera</taxon>
        <taxon>Endopterygota</taxon>
        <taxon>Diptera</taxon>
        <taxon>Nematocera</taxon>
        <taxon>Culicoidea</taxon>
        <taxon>Culicidae</taxon>
        <taxon>Anophelinae</taxon>
        <taxon>Anopheles</taxon>
    </lineage>
</organism>
<dbReference type="PANTHER" id="PTHR12373:SF0">
    <property type="entry name" value="ENHANCER OF RUDIMENTARY HOMOLOG"/>
    <property type="match status" value="1"/>
</dbReference>
<reference evidence="3" key="1">
    <citation type="submission" date="2014-01" db="EMBL/GenBank/DDBJ databases">
        <title>The Genome Sequence of Anopheles farauti FAR1 (V2).</title>
        <authorList>
            <consortium name="The Broad Institute Genomics Platform"/>
            <person name="Neafsey D.E."/>
            <person name="Besansky N."/>
            <person name="Howell P."/>
            <person name="Walton C."/>
            <person name="Young S.K."/>
            <person name="Zeng Q."/>
            <person name="Gargeya S."/>
            <person name="Fitzgerald M."/>
            <person name="Haas B."/>
            <person name="Abouelleil A."/>
            <person name="Allen A.W."/>
            <person name="Alvarado L."/>
            <person name="Arachchi H.M."/>
            <person name="Berlin A.M."/>
            <person name="Chapman S.B."/>
            <person name="Gainer-Dewar J."/>
            <person name="Goldberg J."/>
            <person name="Griggs A."/>
            <person name="Gujja S."/>
            <person name="Hansen M."/>
            <person name="Howarth C."/>
            <person name="Imamovic A."/>
            <person name="Ireland A."/>
            <person name="Larimer J."/>
            <person name="McCowan C."/>
            <person name="Murphy C."/>
            <person name="Pearson M."/>
            <person name="Poon T.W."/>
            <person name="Priest M."/>
            <person name="Roberts A."/>
            <person name="Saif S."/>
            <person name="Shea T."/>
            <person name="Sisk P."/>
            <person name="Sykes S."/>
            <person name="Wortman J."/>
            <person name="Nusbaum C."/>
            <person name="Birren B."/>
        </authorList>
    </citation>
    <scope>NUCLEOTIDE SEQUENCE [LARGE SCALE GENOMIC DNA]</scope>
    <source>
        <strain evidence="3">FAR1</strain>
    </source>
</reference>
<evidence type="ECO:0000313" key="2">
    <source>
        <dbReference type="EnsemblMetazoa" id="AFAF011736-PA"/>
    </source>
</evidence>